<comment type="catalytic activity">
    <reaction evidence="10">
        <text>Fe(2+)(in) + H(+)(out) = Fe(2+)(out) + H(+)(in)</text>
        <dbReference type="Rhea" id="RHEA:29439"/>
        <dbReference type="ChEBI" id="CHEBI:15378"/>
        <dbReference type="ChEBI" id="CHEBI:29033"/>
    </reaction>
</comment>
<evidence type="ECO:0000256" key="3">
    <source>
        <dbReference type="ARBA" id="ARBA00022448"/>
    </source>
</evidence>
<feature type="transmembrane region" description="Helical" evidence="16">
    <location>
        <begin position="187"/>
        <end position="204"/>
    </location>
</feature>
<evidence type="ECO:0000256" key="2">
    <source>
        <dbReference type="ARBA" id="ARBA00010212"/>
    </source>
</evidence>
<dbReference type="AlphaFoldDB" id="A0A0K8MD89"/>
<evidence type="ECO:0000313" key="20">
    <source>
        <dbReference type="Proteomes" id="UP000036771"/>
    </source>
</evidence>
<comment type="similarity">
    <text evidence="2">Belongs to the cation diffusion facilitator (CDF) transporter (TC 2.A.4) family. FieF subfamily.</text>
</comment>
<dbReference type="PANTHER" id="PTHR43840:SF41">
    <property type="entry name" value="CATION-EFFLUX PUMP FIEF"/>
    <property type="match status" value="1"/>
</dbReference>
<keyword evidence="20" id="KW-1185">Reference proteome</keyword>
<dbReference type="InterPro" id="IPR058533">
    <property type="entry name" value="Cation_efflux_TM"/>
</dbReference>
<evidence type="ECO:0000256" key="14">
    <source>
        <dbReference type="ARBA" id="ARBA00068882"/>
    </source>
</evidence>
<keyword evidence="4" id="KW-1003">Cell membrane</keyword>
<keyword evidence="7" id="KW-0406">Ion transport</keyword>
<comment type="catalytic activity">
    <reaction evidence="12">
        <text>Cd(2+)(in) + H(+)(out) = Cd(2+)(out) + H(+)(in)</text>
        <dbReference type="Rhea" id="RHEA:28739"/>
        <dbReference type="ChEBI" id="CHEBI:15378"/>
        <dbReference type="ChEBI" id="CHEBI:48775"/>
    </reaction>
</comment>
<evidence type="ECO:0000256" key="13">
    <source>
        <dbReference type="ARBA" id="ARBA00062926"/>
    </source>
</evidence>
<keyword evidence="5" id="KW-0410">Iron transport</keyword>
<organism evidence="19 20">
    <name type="scientific">Caedimonas varicaedens</name>
    <dbReference type="NCBI Taxonomy" id="1629334"/>
    <lineage>
        <taxon>Bacteria</taxon>
        <taxon>Pseudomonadati</taxon>
        <taxon>Pseudomonadota</taxon>
        <taxon>Alphaproteobacteria</taxon>
        <taxon>Holosporales</taxon>
        <taxon>Caedimonadaceae</taxon>
        <taxon>Caedimonas</taxon>
    </lineage>
</organism>
<dbReference type="EMBL" id="BBVC01000063">
    <property type="protein sequence ID" value="GAO98500.1"/>
    <property type="molecule type" value="Genomic_DNA"/>
</dbReference>
<dbReference type="SUPFAM" id="SSF160240">
    <property type="entry name" value="Cation efflux protein cytoplasmic domain-like"/>
    <property type="match status" value="1"/>
</dbReference>
<evidence type="ECO:0000256" key="9">
    <source>
        <dbReference type="ARBA" id="ARBA00023136"/>
    </source>
</evidence>
<evidence type="ECO:0000256" key="11">
    <source>
        <dbReference type="ARBA" id="ARBA00047695"/>
    </source>
</evidence>
<keyword evidence="7" id="KW-0862">Zinc</keyword>
<comment type="caution">
    <text evidence="19">The sequence shown here is derived from an EMBL/GenBank/DDBJ whole genome shotgun (WGS) entry which is preliminary data.</text>
</comment>
<dbReference type="InterPro" id="IPR027469">
    <property type="entry name" value="Cation_efflux_TMD_sf"/>
</dbReference>
<dbReference type="InterPro" id="IPR050291">
    <property type="entry name" value="CDF_Transporter"/>
</dbReference>
<evidence type="ECO:0000256" key="8">
    <source>
        <dbReference type="ARBA" id="ARBA00022989"/>
    </source>
</evidence>
<keyword evidence="3" id="KW-0813">Transport</keyword>
<evidence type="ECO:0000256" key="4">
    <source>
        <dbReference type="ARBA" id="ARBA00022475"/>
    </source>
</evidence>
<protein>
    <recommendedName>
        <fullName evidence="15">Cation-efflux pump FieF</fullName>
    </recommendedName>
    <alternativeName>
        <fullName evidence="14">Protein p34</fullName>
    </alternativeName>
</protein>
<dbReference type="PANTHER" id="PTHR43840">
    <property type="entry name" value="MITOCHONDRIAL METAL TRANSPORTER 1-RELATED"/>
    <property type="match status" value="1"/>
</dbReference>
<dbReference type="GO" id="GO:0006882">
    <property type="term" value="P:intracellular zinc ion homeostasis"/>
    <property type="evidence" value="ECO:0007669"/>
    <property type="project" value="TreeGrafter"/>
</dbReference>
<dbReference type="FunFam" id="3.30.70.1350:FF:000002">
    <property type="entry name" value="Ferrous-iron efflux pump FieF"/>
    <property type="match status" value="1"/>
</dbReference>
<sequence length="299" mass="33373">MVDSSHFHDASLLARRATYASVSVAGILILAKLFAWLWTDSLSLQATLVDSLLDAAASLLNLVAVRQAYRPPDKEHRFGHGKIEAVAALGQSLFISGSSAWLMLEASHRFLHPQRVESTGVGIIVMIFAILLTLLLITYQSYVIRKTRSPAILADSIHYRSDVLINGSVIIALMAGEWLNTTYLDPLFGLGISLYILWTAWNISKDSFHILIDRELPDESREKIFKIALGHPKILGCHDLKTRSSGRHSFIQLHIEMDGDLSLREAHMISEQVIEALEKEFPQSEVILHEDPKTEGKTL</sequence>
<evidence type="ECO:0000259" key="18">
    <source>
        <dbReference type="Pfam" id="PF16916"/>
    </source>
</evidence>
<feature type="transmembrane region" description="Helical" evidence="16">
    <location>
        <begin position="123"/>
        <end position="142"/>
    </location>
</feature>
<evidence type="ECO:0000256" key="12">
    <source>
        <dbReference type="ARBA" id="ARBA00050984"/>
    </source>
</evidence>
<feature type="transmembrane region" description="Helical" evidence="16">
    <location>
        <begin position="17"/>
        <end position="38"/>
    </location>
</feature>
<keyword evidence="7" id="KW-0864">Zinc transport</keyword>
<keyword evidence="8 16" id="KW-1133">Transmembrane helix</keyword>
<evidence type="ECO:0000256" key="1">
    <source>
        <dbReference type="ARBA" id="ARBA00004651"/>
    </source>
</evidence>
<dbReference type="Pfam" id="PF01545">
    <property type="entry name" value="Cation_efflux"/>
    <property type="match status" value="1"/>
</dbReference>
<feature type="domain" description="Cation efflux protein cytoplasmic" evidence="18">
    <location>
        <begin position="216"/>
        <end position="292"/>
    </location>
</feature>
<dbReference type="Gene3D" id="1.20.1510.10">
    <property type="entry name" value="Cation efflux protein transmembrane domain"/>
    <property type="match status" value="1"/>
</dbReference>
<dbReference type="SUPFAM" id="SSF161111">
    <property type="entry name" value="Cation efflux protein transmembrane domain-like"/>
    <property type="match status" value="1"/>
</dbReference>
<keyword evidence="6 16" id="KW-0812">Transmembrane</keyword>
<dbReference type="InterPro" id="IPR002524">
    <property type="entry name" value="Cation_efflux"/>
</dbReference>
<proteinExistence type="inferred from homology"/>
<keyword evidence="9 16" id="KW-0472">Membrane</keyword>
<keyword evidence="5" id="KW-0408">Iron</keyword>
<dbReference type="STRING" id="1629334.Cva_01162"/>
<comment type="subcellular location">
    <subcellularLocation>
        <location evidence="1">Cell membrane</location>
        <topology evidence="1">Multi-pass membrane protein</topology>
    </subcellularLocation>
</comment>
<evidence type="ECO:0000256" key="5">
    <source>
        <dbReference type="ARBA" id="ARBA00022496"/>
    </source>
</evidence>
<dbReference type="Proteomes" id="UP000036771">
    <property type="component" value="Unassembled WGS sequence"/>
</dbReference>
<evidence type="ECO:0000259" key="17">
    <source>
        <dbReference type="Pfam" id="PF01545"/>
    </source>
</evidence>
<dbReference type="Gene3D" id="3.30.70.1350">
    <property type="entry name" value="Cation efflux protein, cytoplasmic domain"/>
    <property type="match status" value="1"/>
</dbReference>
<dbReference type="FunFam" id="1.20.1510.10:FF:000001">
    <property type="entry name" value="Ferrous-iron efflux pump FieF"/>
    <property type="match status" value="1"/>
</dbReference>
<evidence type="ECO:0000256" key="6">
    <source>
        <dbReference type="ARBA" id="ARBA00022692"/>
    </source>
</evidence>
<dbReference type="GO" id="GO:0015341">
    <property type="term" value="F:zinc efflux antiporter activity"/>
    <property type="evidence" value="ECO:0007669"/>
    <property type="project" value="TreeGrafter"/>
</dbReference>
<evidence type="ECO:0000256" key="10">
    <source>
        <dbReference type="ARBA" id="ARBA00035584"/>
    </source>
</evidence>
<accession>A0A0K8MD89</accession>
<feature type="domain" description="Cation efflux protein transmembrane" evidence="17">
    <location>
        <begin position="20"/>
        <end position="212"/>
    </location>
</feature>
<evidence type="ECO:0000313" key="19">
    <source>
        <dbReference type="EMBL" id="GAO98500.1"/>
    </source>
</evidence>
<dbReference type="GO" id="GO:0005886">
    <property type="term" value="C:plasma membrane"/>
    <property type="evidence" value="ECO:0007669"/>
    <property type="project" value="UniProtKB-SubCell"/>
</dbReference>
<gene>
    <name evidence="19" type="primary">fieF</name>
    <name evidence="19" type="ORF">Cva_01162</name>
</gene>
<dbReference type="InterPro" id="IPR036837">
    <property type="entry name" value="Cation_efflux_CTD_sf"/>
</dbReference>
<evidence type="ECO:0000256" key="16">
    <source>
        <dbReference type="SAM" id="Phobius"/>
    </source>
</evidence>
<dbReference type="NCBIfam" id="TIGR01297">
    <property type="entry name" value="CDF"/>
    <property type="match status" value="1"/>
</dbReference>
<reference evidence="19 20" key="1">
    <citation type="submission" date="2015-03" db="EMBL/GenBank/DDBJ databases">
        <title>Caedibacter varicaedens, whole genome shotgun sequence.</title>
        <authorList>
            <person name="Suzuki H."/>
            <person name="Dapper A.L."/>
            <person name="Gibson A.K."/>
            <person name="Jackson C."/>
            <person name="Lee H."/>
            <person name="Pejaver V.R."/>
            <person name="Doak T."/>
            <person name="Lynch M."/>
        </authorList>
    </citation>
    <scope>NUCLEOTIDE SEQUENCE [LARGE SCALE GENOMIC DNA]</scope>
</reference>
<dbReference type="GO" id="GO:0015086">
    <property type="term" value="F:cadmium ion transmembrane transporter activity"/>
    <property type="evidence" value="ECO:0007669"/>
    <property type="project" value="TreeGrafter"/>
</dbReference>
<dbReference type="InterPro" id="IPR027470">
    <property type="entry name" value="Cation_efflux_CTD"/>
</dbReference>
<dbReference type="OrthoDB" id="9806522at2"/>
<comment type="catalytic activity">
    <reaction evidence="11">
        <text>Zn(2+)(in) + H(+)(out) = Zn(2+)(out) + H(+)(in)</text>
        <dbReference type="Rhea" id="RHEA:28839"/>
        <dbReference type="ChEBI" id="CHEBI:15378"/>
        <dbReference type="ChEBI" id="CHEBI:29105"/>
    </reaction>
</comment>
<evidence type="ECO:0000256" key="15">
    <source>
        <dbReference type="ARBA" id="ARBA00072262"/>
    </source>
</evidence>
<feature type="transmembrane region" description="Helical" evidence="16">
    <location>
        <begin position="163"/>
        <end position="181"/>
    </location>
</feature>
<comment type="subunit">
    <text evidence="13">Homodimer. The subunits are held together in a parallel orientation through zinc binding at the interface of the cytoplasmic domains.</text>
</comment>
<evidence type="ECO:0000256" key="7">
    <source>
        <dbReference type="ARBA" id="ARBA00022906"/>
    </source>
</evidence>
<dbReference type="GO" id="GO:0015093">
    <property type="term" value="F:ferrous iron transmembrane transporter activity"/>
    <property type="evidence" value="ECO:0007669"/>
    <property type="project" value="TreeGrafter"/>
</dbReference>
<dbReference type="Pfam" id="PF16916">
    <property type="entry name" value="ZT_dimer"/>
    <property type="match status" value="1"/>
</dbReference>
<name>A0A0K8MD89_9PROT</name>